<sequence>MNTKIIAHRGASKLAPENTMPAFKLAYRLDAEGIETDVHLTKDNIPVLIHDELVNRTTNGTGYIKDYTYDQLKQLDAGSWFNSKFAGTTILTLEEFLQWAQDKSLYLNIELKNNKIDYENLESIVYDMVNYYQIAKQTTLSTFNPTSVRRMEFFRNTMGVALLVSKKKHNLVSYAKELGASAIHIKYRLLSPQLVEQCHREDMIIRVYTVNRLTHIMQSFTSGCDSIFTDVPHKALQYRELFMYKNSLKGDF</sequence>
<gene>
    <name evidence="2" type="ORF">ACFQ3N_12530</name>
</gene>
<reference evidence="3" key="1">
    <citation type="journal article" date="2019" name="Int. J. Syst. Evol. Microbiol.">
        <title>The Global Catalogue of Microorganisms (GCM) 10K type strain sequencing project: providing services to taxonomists for standard genome sequencing and annotation.</title>
        <authorList>
            <consortium name="The Broad Institute Genomics Platform"/>
            <consortium name="The Broad Institute Genome Sequencing Center for Infectious Disease"/>
            <person name="Wu L."/>
            <person name="Ma J."/>
        </authorList>
    </citation>
    <scope>NUCLEOTIDE SEQUENCE [LARGE SCALE GENOMIC DNA]</scope>
    <source>
        <strain evidence="3">CCUG 56754</strain>
    </source>
</reference>
<dbReference type="PROSITE" id="PS51704">
    <property type="entry name" value="GP_PDE"/>
    <property type="match status" value="1"/>
</dbReference>
<protein>
    <submittedName>
        <fullName evidence="2">Glycerophosphodiester phosphodiesterase</fullName>
    </submittedName>
</protein>
<dbReference type="InterPro" id="IPR017946">
    <property type="entry name" value="PLC-like_Pdiesterase_TIM-brl"/>
</dbReference>
<dbReference type="InterPro" id="IPR030395">
    <property type="entry name" value="GP_PDE_dom"/>
</dbReference>
<dbReference type="SUPFAM" id="SSF51695">
    <property type="entry name" value="PLC-like phosphodiesterases"/>
    <property type="match status" value="1"/>
</dbReference>
<evidence type="ECO:0000313" key="2">
    <source>
        <dbReference type="EMBL" id="MFD1039210.1"/>
    </source>
</evidence>
<evidence type="ECO:0000259" key="1">
    <source>
        <dbReference type="PROSITE" id="PS51704"/>
    </source>
</evidence>
<feature type="domain" description="GP-PDE" evidence="1">
    <location>
        <begin position="3"/>
        <end position="239"/>
    </location>
</feature>
<comment type="caution">
    <text evidence="2">The sequence shown here is derived from an EMBL/GenBank/DDBJ whole genome shotgun (WGS) entry which is preliminary data.</text>
</comment>
<proteinExistence type="predicted"/>
<dbReference type="PANTHER" id="PTHR46211">
    <property type="entry name" value="GLYCEROPHOSPHORYL DIESTER PHOSPHODIESTERASE"/>
    <property type="match status" value="1"/>
</dbReference>
<dbReference type="RefSeq" id="WP_390362870.1">
    <property type="nucleotide sequence ID" value="NZ_JBHTKJ010000033.1"/>
</dbReference>
<keyword evidence="3" id="KW-1185">Reference proteome</keyword>
<dbReference type="Gene3D" id="3.20.20.190">
    <property type="entry name" value="Phosphatidylinositol (PI) phosphodiesterase"/>
    <property type="match status" value="1"/>
</dbReference>
<evidence type="ECO:0000313" key="3">
    <source>
        <dbReference type="Proteomes" id="UP001597040"/>
    </source>
</evidence>
<name>A0ABW3LLE3_9BACI</name>
<dbReference type="EMBL" id="JBHTKJ010000033">
    <property type="protein sequence ID" value="MFD1039210.1"/>
    <property type="molecule type" value="Genomic_DNA"/>
</dbReference>
<dbReference type="PANTHER" id="PTHR46211:SF1">
    <property type="entry name" value="GLYCEROPHOSPHODIESTER PHOSPHODIESTERASE, CYTOPLASMIC"/>
    <property type="match status" value="1"/>
</dbReference>
<dbReference type="Pfam" id="PF03009">
    <property type="entry name" value="GDPD"/>
    <property type="match status" value="1"/>
</dbReference>
<dbReference type="Proteomes" id="UP001597040">
    <property type="component" value="Unassembled WGS sequence"/>
</dbReference>
<dbReference type="CDD" id="cd08563">
    <property type="entry name" value="GDPD_TtGDE_like"/>
    <property type="match status" value="1"/>
</dbReference>
<accession>A0ABW3LLE3</accession>
<organism evidence="2 3">
    <name type="scientific">Virgibacillus byunsanensis</name>
    <dbReference type="NCBI Taxonomy" id="570945"/>
    <lineage>
        <taxon>Bacteria</taxon>
        <taxon>Bacillati</taxon>
        <taxon>Bacillota</taxon>
        <taxon>Bacilli</taxon>
        <taxon>Bacillales</taxon>
        <taxon>Bacillaceae</taxon>
        <taxon>Virgibacillus</taxon>
    </lineage>
</organism>